<name>A0A5J4QYZ1_9ZZZZ</name>
<proteinExistence type="predicted"/>
<protein>
    <recommendedName>
        <fullName evidence="2">KAP NTPase domain-containing protein</fullName>
    </recommendedName>
</protein>
<comment type="caution">
    <text evidence="1">The sequence shown here is derived from an EMBL/GenBank/DDBJ whole genome shotgun (WGS) entry which is preliminary data.</text>
</comment>
<reference evidence="1" key="1">
    <citation type="submission" date="2019-03" db="EMBL/GenBank/DDBJ databases">
        <title>Single cell metagenomics reveals metabolic interactions within the superorganism composed of flagellate Streblomastix strix and complex community of Bacteroidetes bacteria on its surface.</title>
        <authorList>
            <person name="Treitli S.C."/>
            <person name="Kolisko M."/>
            <person name="Husnik F."/>
            <person name="Keeling P."/>
            <person name="Hampl V."/>
        </authorList>
    </citation>
    <scope>NUCLEOTIDE SEQUENCE</scope>
    <source>
        <strain evidence="1">STM</strain>
    </source>
</reference>
<gene>
    <name evidence="1" type="ORF">EZS27_024313</name>
</gene>
<sequence>MNNREIDKNLLSQIFGNESHNEDEKKYEKLGIKFNPFPRSGTSNINSGDSYNAYLVPIDSEAEKELNEFIVHSLTTNVSDPDDKFISATIEGDYGSGKTQFLMYAKYLLNVIEASPDRQEKPYVIYIDNPGLNLLEFIGSIISKIGEENIKKYLWRNIINTIKSNSELKNRLTPFSVRGNLLFEENTDPFLEENTVSYKRFLDSFVKYIPTTAQRKKFDIEFKSILTTILENDTKDTVVAYYFHEFISGDFGVNKTWEALTSGSLKQLNGKEASIIKYIVKLVKKQGFTDFYILVDEFEDITEGRLTKTQIDNYVYNLRTLLDEQREWCLIFSMTPLAKKKLKSVSPPLADRISSRAILLQDLNKEQAFAIVRNYINMTGNENSILPFTEDGIESLKDKVGGNARRFLKVAFALVEKAAAKFTSSDDRINKEFVENNFSSIEE</sequence>
<organism evidence="1">
    <name type="scientific">termite gut metagenome</name>
    <dbReference type="NCBI Taxonomy" id="433724"/>
    <lineage>
        <taxon>unclassified sequences</taxon>
        <taxon>metagenomes</taxon>
        <taxon>organismal metagenomes</taxon>
    </lineage>
</organism>
<accession>A0A5J4QYZ1</accession>
<dbReference type="EMBL" id="SNRY01002138">
    <property type="protein sequence ID" value="KAA6326599.1"/>
    <property type="molecule type" value="Genomic_DNA"/>
</dbReference>
<dbReference type="SUPFAM" id="SSF52540">
    <property type="entry name" value="P-loop containing nucleoside triphosphate hydrolases"/>
    <property type="match status" value="1"/>
</dbReference>
<dbReference type="InterPro" id="IPR027417">
    <property type="entry name" value="P-loop_NTPase"/>
</dbReference>
<dbReference type="AlphaFoldDB" id="A0A5J4QYZ1"/>
<evidence type="ECO:0000313" key="1">
    <source>
        <dbReference type="EMBL" id="KAA6326599.1"/>
    </source>
</evidence>
<evidence type="ECO:0008006" key="2">
    <source>
        <dbReference type="Google" id="ProtNLM"/>
    </source>
</evidence>